<dbReference type="Proteomes" id="UP000034543">
    <property type="component" value="Unassembled WGS sequence"/>
</dbReference>
<protein>
    <recommendedName>
        <fullName evidence="2">LytR/CpsA/Psr regulator C-terminal domain-containing protein</fullName>
    </recommendedName>
</protein>
<feature type="domain" description="LytR/CpsA/Psr regulator C-terminal" evidence="2">
    <location>
        <begin position="241"/>
        <end position="341"/>
    </location>
</feature>
<proteinExistence type="predicted"/>
<evidence type="ECO:0000259" key="2">
    <source>
        <dbReference type="Pfam" id="PF13399"/>
    </source>
</evidence>
<dbReference type="EMBL" id="LCFB01000030">
    <property type="protein sequence ID" value="KKS83875.1"/>
    <property type="molecule type" value="Genomic_DNA"/>
</dbReference>
<sequence>MARYTTHNKRESGNKTKTVLAVLVIIVLVFTILAGLVKSFALPGSAFEPNSAWDGKSSFAVALDTNPSSVFIYQREPKRIVFLGLDSNMYFVTGNPKTPVAKISDAISGSKDFDIARVMALSFGAPVTNYAVLSKRENLDNKVAQKMFKDFASLATPFIVMTRGKPSFIKNTNITRYDAFRLWWQVKGLSIESVNVSDISALSEEIVVGGGRKVLGVDTTSLNRKIHDYLENINVIKEGYNISILNESGNPSAAGVAADFIQASGGNVVSEKEGDIRESSQVVVRKKGDYTPSYLAKIFGCDIRELVSMEKRELVSSELEITQAQNNGSNNELTVVLGRDFANKYFK</sequence>
<dbReference type="Pfam" id="PF13399">
    <property type="entry name" value="LytR_C"/>
    <property type="match status" value="1"/>
</dbReference>
<keyword evidence="1" id="KW-0472">Membrane</keyword>
<organism evidence="3 4">
    <name type="scientific">Candidatus Gottesmanbacteria bacterium GW2011_GWA1_43_11</name>
    <dbReference type="NCBI Taxonomy" id="1618436"/>
    <lineage>
        <taxon>Bacteria</taxon>
        <taxon>Candidatus Gottesmaniibacteriota</taxon>
    </lineage>
</organism>
<dbReference type="AlphaFoldDB" id="A0A0G1CDY0"/>
<evidence type="ECO:0000313" key="3">
    <source>
        <dbReference type="EMBL" id="KKS83875.1"/>
    </source>
</evidence>
<evidence type="ECO:0000256" key="1">
    <source>
        <dbReference type="SAM" id="Phobius"/>
    </source>
</evidence>
<accession>A0A0G1CDY0</accession>
<keyword evidence="1" id="KW-1133">Transmembrane helix</keyword>
<reference evidence="3 4" key="1">
    <citation type="journal article" date="2015" name="Nature">
        <title>rRNA introns, odd ribosomes, and small enigmatic genomes across a large radiation of phyla.</title>
        <authorList>
            <person name="Brown C.T."/>
            <person name="Hug L.A."/>
            <person name="Thomas B.C."/>
            <person name="Sharon I."/>
            <person name="Castelle C.J."/>
            <person name="Singh A."/>
            <person name="Wilkins M.J."/>
            <person name="Williams K.H."/>
            <person name="Banfield J.F."/>
        </authorList>
    </citation>
    <scope>NUCLEOTIDE SEQUENCE [LARGE SCALE GENOMIC DNA]</scope>
</reference>
<dbReference type="InterPro" id="IPR027381">
    <property type="entry name" value="LytR/CpsA/Psr_C"/>
</dbReference>
<name>A0A0G1CDY0_9BACT</name>
<dbReference type="STRING" id="1618436.UV59_C0030G0003"/>
<keyword evidence="1" id="KW-0812">Transmembrane</keyword>
<feature type="transmembrane region" description="Helical" evidence="1">
    <location>
        <begin position="20"/>
        <end position="41"/>
    </location>
</feature>
<gene>
    <name evidence="3" type="ORF">UV59_C0030G0003</name>
</gene>
<evidence type="ECO:0000313" key="4">
    <source>
        <dbReference type="Proteomes" id="UP000034543"/>
    </source>
</evidence>
<comment type="caution">
    <text evidence="3">The sequence shown here is derived from an EMBL/GenBank/DDBJ whole genome shotgun (WGS) entry which is preliminary data.</text>
</comment>